<name>W0JUJ9_9EURY</name>
<dbReference type="HOGENOM" id="CLU_1357894_0_0_2"/>
<accession>W0JUJ9</accession>
<dbReference type="OrthoDB" id="204671at2157"/>
<sequence length="201" mass="21046">MMATTHAFVGMALALPVLVIAPEFAPAAFVAGLVGGLAPDFDLYAGHRKTLHYPVYASIAAIPTAGIALFVPTTATVVLAVILAAAALHALSDAVGGGLELRPWLAGSEQAVYSHYHGRWIRPRRWIRYDGAPEDLALAGIIAAPLIVFGEGSIAAVTVALLAVSAVYVLLRKHLATVAERLAGLAPAPLHPYLPERYCVV</sequence>
<dbReference type="RefSeq" id="WP_049955046.1">
    <property type="nucleotide sequence ID" value="NZ_CP007058.1"/>
</dbReference>
<keyword evidence="3" id="KW-1185">Reference proteome</keyword>
<dbReference type="PATRIC" id="fig|797299.3.peg.3918"/>
<organism evidence="2 3">
    <name type="scientific">Halostagnicola larsenii XH-48</name>
    <dbReference type="NCBI Taxonomy" id="797299"/>
    <lineage>
        <taxon>Archaea</taxon>
        <taxon>Methanobacteriati</taxon>
        <taxon>Methanobacteriota</taxon>
        <taxon>Stenosarchaea group</taxon>
        <taxon>Halobacteria</taxon>
        <taxon>Halobacteriales</taxon>
        <taxon>Natrialbaceae</taxon>
        <taxon>Halostagnicola</taxon>
    </lineage>
</organism>
<dbReference type="KEGG" id="hlr:HALLA_20270"/>
<keyword evidence="1" id="KW-0812">Transmembrane</keyword>
<evidence type="ECO:0000313" key="2">
    <source>
        <dbReference type="EMBL" id="AHG02239.1"/>
    </source>
</evidence>
<protein>
    <submittedName>
        <fullName evidence="2">Membrane protein</fullName>
    </submittedName>
</protein>
<feature type="transmembrane region" description="Helical" evidence="1">
    <location>
        <begin position="138"/>
        <end position="171"/>
    </location>
</feature>
<gene>
    <name evidence="2" type="ORF">HALLA_20270</name>
</gene>
<feature type="transmembrane region" description="Helical" evidence="1">
    <location>
        <begin position="78"/>
        <end position="99"/>
    </location>
</feature>
<dbReference type="GeneID" id="25147576"/>
<evidence type="ECO:0000256" key="1">
    <source>
        <dbReference type="SAM" id="Phobius"/>
    </source>
</evidence>
<proteinExistence type="predicted"/>
<keyword evidence="1" id="KW-0472">Membrane</keyword>
<geneLocation type="plasmid" evidence="2">
    <name>unnamed</name>
</geneLocation>
<dbReference type="EMBL" id="CP007058">
    <property type="protein sequence ID" value="AHG02239.1"/>
    <property type="molecule type" value="Genomic_DNA"/>
</dbReference>
<reference evidence="2 3" key="1">
    <citation type="submission" date="2014-01" db="EMBL/GenBank/DDBJ databases">
        <authorList>
            <consortium name="DOE Joint Genome Institute"/>
            <person name="Anderson I."/>
            <person name="Huntemann M."/>
            <person name="Han J."/>
            <person name="Chen A."/>
            <person name="Kyrpides N."/>
            <person name="Mavromatis K."/>
            <person name="Markowitz V."/>
            <person name="Palaniappan K."/>
            <person name="Ivanova N."/>
            <person name="Schaumberg A."/>
            <person name="Pati A."/>
            <person name="Liolios K."/>
            <person name="Nordberg H.P."/>
            <person name="Cantor M.N."/>
            <person name="Hua S.X."/>
            <person name="Woyke T."/>
        </authorList>
    </citation>
    <scope>NUCLEOTIDE SEQUENCE [LARGE SCALE GENOMIC DNA]</scope>
    <source>
        <strain evidence="2 3">XH-48</strain>
        <plasmid evidence="3">4</plasmid>
    </source>
</reference>
<feature type="transmembrane region" description="Helical" evidence="1">
    <location>
        <begin position="51"/>
        <end position="71"/>
    </location>
</feature>
<dbReference type="eggNOG" id="arCOG04664">
    <property type="taxonomic scope" value="Archaea"/>
</dbReference>
<keyword evidence="2" id="KW-0614">Plasmid</keyword>
<evidence type="ECO:0000313" key="3">
    <source>
        <dbReference type="Proteomes" id="UP000019024"/>
    </source>
</evidence>
<keyword evidence="1" id="KW-1133">Transmembrane helix</keyword>
<dbReference type="AlphaFoldDB" id="W0JUJ9"/>
<dbReference type="Proteomes" id="UP000019024">
    <property type="component" value="Plasmid unnamed3"/>
</dbReference>